<reference evidence="12 13" key="1">
    <citation type="journal article" date="2016" name="BMC Genomics">
        <title>Comparative genomics reveals Cyclospora cayetanensis possesses coccidia-like metabolism and invasion components but unique surface antigens.</title>
        <authorList>
            <person name="Liu S."/>
            <person name="Wang L."/>
            <person name="Zheng H."/>
            <person name="Xu Z."/>
            <person name="Roellig D.M."/>
            <person name="Li N."/>
            <person name="Frace M.A."/>
            <person name="Tang K."/>
            <person name="Arrowood M.J."/>
            <person name="Moss D.M."/>
            <person name="Zhang L."/>
            <person name="Feng Y."/>
            <person name="Xiao L."/>
        </authorList>
    </citation>
    <scope>NUCLEOTIDE SEQUENCE [LARGE SCALE GENOMIC DNA]</scope>
    <source>
        <strain evidence="12 13">CHN_HEN01</strain>
    </source>
</reference>
<dbReference type="Pfam" id="PF08541">
    <property type="entry name" value="ACP_syn_III_C"/>
    <property type="match status" value="1"/>
</dbReference>
<comment type="caution">
    <text evidence="12">The sequence shown here is derived from an EMBL/GenBank/DDBJ whole genome shotgun (WGS) entry which is preliminary data.</text>
</comment>
<keyword evidence="3" id="KW-0444">Lipid biosynthesis</keyword>
<comment type="pathway">
    <text evidence="1">Lipid metabolism.</text>
</comment>
<evidence type="ECO:0000256" key="5">
    <source>
        <dbReference type="ARBA" id="ARBA00022832"/>
    </source>
</evidence>
<evidence type="ECO:0000256" key="9">
    <source>
        <dbReference type="SAM" id="SignalP"/>
    </source>
</evidence>
<name>A0A1D3CX22_9EIME</name>
<dbReference type="GO" id="GO:0006633">
    <property type="term" value="P:fatty acid biosynthetic process"/>
    <property type="evidence" value="ECO:0007669"/>
    <property type="project" value="UniProtKB-KW"/>
</dbReference>
<feature type="region of interest" description="Disordered" evidence="8">
    <location>
        <begin position="34"/>
        <end position="59"/>
    </location>
</feature>
<gene>
    <name evidence="12" type="ORF">cyc_03020</name>
</gene>
<protein>
    <submittedName>
        <fullName evidence="12">3-oxoacyl-(Acyl-carrier-protein) synthase III family</fullName>
    </submittedName>
</protein>
<organism evidence="12 13">
    <name type="scientific">Cyclospora cayetanensis</name>
    <dbReference type="NCBI Taxonomy" id="88456"/>
    <lineage>
        <taxon>Eukaryota</taxon>
        <taxon>Sar</taxon>
        <taxon>Alveolata</taxon>
        <taxon>Apicomplexa</taxon>
        <taxon>Conoidasida</taxon>
        <taxon>Coccidia</taxon>
        <taxon>Eucoccidiorida</taxon>
        <taxon>Eimeriorina</taxon>
        <taxon>Eimeriidae</taxon>
        <taxon>Cyclospora</taxon>
    </lineage>
</organism>
<dbReference type="HAMAP" id="MF_01815">
    <property type="entry name" value="FabH"/>
    <property type="match status" value="1"/>
</dbReference>
<keyword evidence="5" id="KW-0276">Fatty acid metabolism</keyword>
<dbReference type="Gene3D" id="3.40.47.10">
    <property type="match status" value="1"/>
</dbReference>
<dbReference type="GO" id="GO:0004315">
    <property type="term" value="F:3-oxoacyl-[acyl-carrier-protein] synthase activity"/>
    <property type="evidence" value="ECO:0007669"/>
    <property type="project" value="InterPro"/>
</dbReference>
<dbReference type="FunCoup" id="A0A1D3CX22">
    <property type="interactions" value="26"/>
</dbReference>
<dbReference type="CDD" id="cd00830">
    <property type="entry name" value="KAS_III"/>
    <property type="match status" value="1"/>
</dbReference>
<keyword evidence="6" id="KW-0443">Lipid metabolism</keyword>
<dbReference type="EMBL" id="JROU02001651">
    <property type="protein sequence ID" value="OEH75728.1"/>
    <property type="molecule type" value="Genomic_DNA"/>
</dbReference>
<dbReference type="PANTHER" id="PTHR43091">
    <property type="entry name" value="3-OXOACYL-[ACYL-CARRIER-PROTEIN] SYNTHASE"/>
    <property type="match status" value="1"/>
</dbReference>
<dbReference type="Pfam" id="PF08545">
    <property type="entry name" value="ACP_syn_III"/>
    <property type="match status" value="1"/>
</dbReference>
<dbReference type="InterPro" id="IPR013751">
    <property type="entry name" value="ACP_syn_III_N"/>
</dbReference>
<evidence type="ECO:0000256" key="4">
    <source>
        <dbReference type="ARBA" id="ARBA00022679"/>
    </source>
</evidence>
<sequence>MLAAFSRTRPLMLLVSFLLFLSIAACPGTSELVPIRRSPKPGQGTPFGPQASTSQLQTASGGPFQTAAFIARGSPSSQLRPKQRTPSALWASTTPPVAASCVGSGCRILGVGSAVPDTRMTNDDLSKVVDTNDEWIRTRTGISSRHVLRHGESLRALSLQASLSAVSSSGLKPRDIDLVLHASSSPDDLFGDGPWLGSEIQKGEDGEVRQIPAFDITAACSGFVVGLVTANMYLTSPGSPYKKVLLVGSDALSRWLDWSDRNTCILFGDAAGAAVLAAPDVAPPAKAASANKPLGLLSYVLHSDGSEQKQIMLHYKGTENPLPYMHAPSGRLCLSRGCFSPLSMNGREVFKFVSRKVPSSLESVLSAAKLRGEDVDWLLMHQANKRIIDAVAERLNIPKHKVLCNLEEYGNTSAASVPLCLNEAVRAGKVKDGDVIAMAGFGAGLTWAAAVLRYG</sequence>
<dbReference type="VEuPathDB" id="ToxoDB:cyc_03020"/>
<feature type="compositionally biased region" description="Polar residues" evidence="8">
    <location>
        <begin position="50"/>
        <end position="59"/>
    </location>
</feature>
<evidence type="ECO:0000313" key="13">
    <source>
        <dbReference type="Proteomes" id="UP000095192"/>
    </source>
</evidence>
<keyword evidence="4" id="KW-0808">Transferase</keyword>
<feature type="domain" description="Beta-ketoacyl-[acyl-carrier-protein] synthase III N-terminal" evidence="11">
    <location>
        <begin position="214"/>
        <end position="279"/>
    </location>
</feature>
<keyword evidence="7" id="KW-0275">Fatty acid biosynthesis</keyword>
<evidence type="ECO:0000256" key="3">
    <source>
        <dbReference type="ARBA" id="ARBA00022516"/>
    </source>
</evidence>
<evidence type="ECO:0000256" key="6">
    <source>
        <dbReference type="ARBA" id="ARBA00023098"/>
    </source>
</evidence>
<evidence type="ECO:0000259" key="11">
    <source>
        <dbReference type="Pfam" id="PF08545"/>
    </source>
</evidence>
<accession>A0A1D3CX22</accession>
<evidence type="ECO:0000256" key="1">
    <source>
        <dbReference type="ARBA" id="ARBA00005189"/>
    </source>
</evidence>
<feature type="chain" id="PRO_5008913978" evidence="9">
    <location>
        <begin position="26"/>
        <end position="455"/>
    </location>
</feature>
<evidence type="ECO:0000313" key="12">
    <source>
        <dbReference type="EMBL" id="OEH75728.1"/>
    </source>
</evidence>
<feature type="signal peptide" evidence="9">
    <location>
        <begin position="1"/>
        <end position="25"/>
    </location>
</feature>
<evidence type="ECO:0000259" key="10">
    <source>
        <dbReference type="Pfam" id="PF08541"/>
    </source>
</evidence>
<evidence type="ECO:0000256" key="8">
    <source>
        <dbReference type="SAM" id="MobiDB-lite"/>
    </source>
</evidence>
<dbReference type="AlphaFoldDB" id="A0A1D3CX22"/>
<proteinExistence type="inferred from homology"/>
<dbReference type="VEuPathDB" id="ToxoDB:LOC34619780"/>
<dbReference type="InParanoid" id="A0A1D3CX22"/>
<dbReference type="PANTHER" id="PTHR43091:SF1">
    <property type="entry name" value="BETA-KETOACYL-[ACYL-CARRIER-PROTEIN] SYNTHASE III, CHLOROPLASTIC"/>
    <property type="match status" value="1"/>
</dbReference>
<evidence type="ECO:0000256" key="7">
    <source>
        <dbReference type="ARBA" id="ARBA00023160"/>
    </source>
</evidence>
<dbReference type="NCBIfam" id="NF006829">
    <property type="entry name" value="PRK09352.1"/>
    <property type="match status" value="1"/>
</dbReference>
<dbReference type="InterPro" id="IPR004655">
    <property type="entry name" value="FabH"/>
</dbReference>
<dbReference type="PROSITE" id="PS51257">
    <property type="entry name" value="PROKAR_LIPOPROTEIN"/>
    <property type="match status" value="1"/>
</dbReference>
<feature type="domain" description="Beta-ketoacyl-[acyl-carrier-protein] synthase III C-terminal" evidence="10">
    <location>
        <begin position="365"/>
        <end position="454"/>
    </location>
</feature>
<keyword evidence="13" id="KW-1185">Reference proteome</keyword>
<dbReference type="Proteomes" id="UP000095192">
    <property type="component" value="Unassembled WGS sequence"/>
</dbReference>
<dbReference type="SUPFAM" id="SSF53901">
    <property type="entry name" value="Thiolase-like"/>
    <property type="match status" value="1"/>
</dbReference>
<dbReference type="NCBIfam" id="TIGR00747">
    <property type="entry name" value="fabH"/>
    <property type="match status" value="1"/>
</dbReference>
<keyword evidence="9" id="KW-0732">Signal</keyword>
<comment type="similarity">
    <text evidence="2">Belongs to the thiolase-like superfamily. FabH family.</text>
</comment>
<dbReference type="InterPro" id="IPR016039">
    <property type="entry name" value="Thiolase-like"/>
</dbReference>
<evidence type="ECO:0000256" key="2">
    <source>
        <dbReference type="ARBA" id="ARBA00008642"/>
    </source>
</evidence>
<dbReference type="InterPro" id="IPR013747">
    <property type="entry name" value="ACP_syn_III_C"/>
</dbReference>